<evidence type="ECO:0000313" key="2">
    <source>
        <dbReference type="Proteomes" id="UP001519332"/>
    </source>
</evidence>
<keyword evidence="2" id="KW-1185">Reference proteome</keyword>
<sequence length="77" mass="8809">MSVRARHARRLASILTAASRVDVIVRYYRQDGRYGVQWTGGPSGEQMRQLAVERADDVPELDVNDLAWLRTEPTQPR</sequence>
<accession>A0ABS4THC6</accession>
<reference evidence="1 2" key="1">
    <citation type="submission" date="2021-03" db="EMBL/GenBank/DDBJ databases">
        <title>Sequencing the genomes of 1000 actinobacteria strains.</title>
        <authorList>
            <person name="Klenk H.-P."/>
        </authorList>
    </citation>
    <scope>NUCLEOTIDE SEQUENCE [LARGE SCALE GENOMIC DNA]</scope>
    <source>
        <strain evidence="1 2">DSM 46670</strain>
    </source>
</reference>
<comment type="caution">
    <text evidence="1">The sequence shown here is derived from an EMBL/GenBank/DDBJ whole genome shotgun (WGS) entry which is preliminary data.</text>
</comment>
<evidence type="ECO:0000313" key="1">
    <source>
        <dbReference type="EMBL" id="MBP2323231.1"/>
    </source>
</evidence>
<proteinExistence type="predicted"/>
<dbReference type="Proteomes" id="UP001519332">
    <property type="component" value="Unassembled WGS sequence"/>
</dbReference>
<protein>
    <submittedName>
        <fullName evidence="1">Uncharacterized protein</fullName>
    </submittedName>
</protein>
<gene>
    <name evidence="1" type="ORF">JOF56_003616</name>
</gene>
<dbReference type="EMBL" id="JAGINW010000001">
    <property type="protein sequence ID" value="MBP2323231.1"/>
    <property type="molecule type" value="Genomic_DNA"/>
</dbReference>
<name>A0ABS4THC6_9PSEU</name>
<organism evidence="1 2">
    <name type="scientific">Kibdelosporangium banguiense</name>
    <dbReference type="NCBI Taxonomy" id="1365924"/>
    <lineage>
        <taxon>Bacteria</taxon>
        <taxon>Bacillati</taxon>
        <taxon>Actinomycetota</taxon>
        <taxon>Actinomycetes</taxon>
        <taxon>Pseudonocardiales</taxon>
        <taxon>Pseudonocardiaceae</taxon>
        <taxon>Kibdelosporangium</taxon>
    </lineage>
</organism>
<dbReference type="RefSeq" id="WP_209639288.1">
    <property type="nucleotide sequence ID" value="NZ_JAGINW010000001.1"/>
</dbReference>